<dbReference type="Proteomes" id="UP001205861">
    <property type="component" value="Unassembled WGS sequence"/>
</dbReference>
<dbReference type="NCBIfam" id="TIGR01845">
    <property type="entry name" value="outer_NodT"/>
    <property type="match status" value="1"/>
</dbReference>
<comment type="caution">
    <text evidence="3">The sequence shown here is derived from an EMBL/GenBank/DDBJ whole genome shotgun (WGS) entry which is preliminary data.</text>
</comment>
<dbReference type="PANTHER" id="PTHR30203:SF33">
    <property type="entry name" value="BLR4455 PROTEIN"/>
    <property type="match status" value="1"/>
</dbReference>
<dbReference type="PANTHER" id="PTHR30203">
    <property type="entry name" value="OUTER MEMBRANE CATION EFFLUX PROTEIN"/>
    <property type="match status" value="1"/>
</dbReference>
<dbReference type="InterPro" id="IPR003423">
    <property type="entry name" value="OMP_efflux"/>
</dbReference>
<evidence type="ECO:0000256" key="1">
    <source>
        <dbReference type="ARBA" id="ARBA00007613"/>
    </source>
</evidence>
<name>A0ABT2BMM6_9BURK</name>
<sequence length="481" mass="50915">MRRACTATAAACLLTGCAAGPDFVRPAPPPDSGYLPAGQPAGGVQVFHPGAAVAPDWWRLFGSPELDRMMRAALANNATLQAAQAALRQSQEELRAGRGVFWAQLDLAFSAQRQKAAPLTSGLTALRGVFNVFTLGGTISYLLDVAGANRRTVEALGAQADFQRSEMLATWLSLSGNIATTSIARAAYAAQIAATRELVRRQAEQRDIARTQAAAGIAPFSSVLSIESQLASSRASLPALQQRYDQATHLLATLVGRSPSQWSAPPVALDQLTVPRDLPLTLPSELVRRRPDILSAEARLHVASADIGVATAALFPKVSLAASYSTEGREIEHMTGPRGRFWQTGAVVDLPLFHGGTLAHQRNASVEAWRGALANYRQTVLAAFAQVADALSALGHDSDAVAAQQQALNAARQALALLEANYRAGLVSYLDVLAADAQLQRARIDFIQARAQQLQDSAALYLALGGGWWGLPAQSLQGPAP</sequence>
<dbReference type="Gene3D" id="2.20.200.10">
    <property type="entry name" value="Outer membrane efflux proteins (OEP)"/>
    <property type="match status" value="1"/>
</dbReference>
<reference evidence="3 4" key="1">
    <citation type="submission" date="2022-08" db="EMBL/GenBank/DDBJ databases">
        <title>Reclassification of Massilia species as members of the genera Telluria, Duganella, Pseudoduganella, Mokoshia gen. nov. and Zemynaea gen. nov. using orthogonal and non-orthogonal genome-based approaches.</title>
        <authorList>
            <person name="Bowman J.P."/>
        </authorList>
    </citation>
    <scope>NUCLEOTIDE SEQUENCE [LARGE SCALE GENOMIC DNA]</scope>
    <source>
        <strain evidence="3 4">JCM 31607</strain>
    </source>
</reference>
<dbReference type="Pfam" id="PF02321">
    <property type="entry name" value="OEP"/>
    <property type="match status" value="2"/>
</dbReference>
<gene>
    <name evidence="3" type="ORF">NX773_16425</name>
</gene>
<evidence type="ECO:0000313" key="3">
    <source>
        <dbReference type="EMBL" id="MCS0609754.1"/>
    </source>
</evidence>
<keyword evidence="2" id="KW-0449">Lipoprotein</keyword>
<dbReference type="EMBL" id="JANUGV010000004">
    <property type="protein sequence ID" value="MCS0609754.1"/>
    <property type="molecule type" value="Genomic_DNA"/>
</dbReference>
<proteinExistence type="inferred from homology"/>
<dbReference type="RefSeq" id="WP_258857392.1">
    <property type="nucleotide sequence ID" value="NZ_JANUGV010000004.1"/>
</dbReference>
<keyword evidence="2" id="KW-0812">Transmembrane</keyword>
<keyword evidence="2" id="KW-0472">Membrane</keyword>
<feature type="signal peptide" evidence="2">
    <location>
        <begin position="1"/>
        <end position="20"/>
    </location>
</feature>
<feature type="chain" id="PRO_5045007776" evidence="2">
    <location>
        <begin position="21"/>
        <end position="481"/>
    </location>
</feature>
<evidence type="ECO:0000313" key="4">
    <source>
        <dbReference type="Proteomes" id="UP001205861"/>
    </source>
</evidence>
<dbReference type="SUPFAM" id="SSF56954">
    <property type="entry name" value="Outer membrane efflux proteins (OEP)"/>
    <property type="match status" value="1"/>
</dbReference>
<keyword evidence="4" id="KW-1185">Reference proteome</keyword>
<dbReference type="InterPro" id="IPR010131">
    <property type="entry name" value="MdtP/NodT-like"/>
</dbReference>
<comment type="subcellular location">
    <subcellularLocation>
        <location evidence="2">Cell membrane</location>
        <topology evidence="2">Lipid-anchor</topology>
    </subcellularLocation>
</comment>
<keyword evidence="2" id="KW-0564">Palmitate</keyword>
<accession>A0ABT2BMM6</accession>
<keyword evidence="2" id="KW-1134">Transmembrane beta strand</keyword>
<protein>
    <submittedName>
        <fullName evidence="3">Efflux transporter outer membrane subunit</fullName>
    </submittedName>
</protein>
<comment type="similarity">
    <text evidence="1 2">Belongs to the outer membrane factor (OMF) (TC 1.B.17) family.</text>
</comment>
<dbReference type="PROSITE" id="PS51257">
    <property type="entry name" value="PROKAR_LIPOPROTEIN"/>
    <property type="match status" value="1"/>
</dbReference>
<keyword evidence="2" id="KW-0732">Signal</keyword>
<dbReference type="Gene3D" id="1.20.1600.10">
    <property type="entry name" value="Outer membrane efflux proteins (OEP)"/>
    <property type="match status" value="1"/>
</dbReference>
<organism evidence="3 4">
    <name type="scientific">Massilia solisilvae</name>
    <dbReference type="NCBI Taxonomy" id="1811225"/>
    <lineage>
        <taxon>Bacteria</taxon>
        <taxon>Pseudomonadati</taxon>
        <taxon>Pseudomonadota</taxon>
        <taxon>Betaproteobacteria</taxon>
        <taxon>Burkholderiales</taxon>
        <taxon>Oxalobacteraceae</taxon>
        <taxon>Telluria group</taxon>
        <taxon>Massilia</taxon>
    </lineage>
</organism>
<evidence type="ECO:0000256" key="2">
    <source>
        <dbReference type="RuleBase" id="RU362097"/>
    </source>
</evidence>